<sequence>MRGFSSSYPPVHQLLMRKLMILRRLWRHMIDHTVDSAMYEYAKLRLLEVKTGTAGPIEDTEMVLCEINTKKTKTNRRQTSPPHPPETATTQNKINIKVKLTHSAEIAVENKTTVITRAERHRAISCRSQTNKRLAAVLSGCVYDLNK</sequence>
<dbReference type="AlphaFoldDB" id="A0AAV6SFQ2"/>
<dbReference type="Proteomes" id="UP000693946">
    <property type="component" value="Linkage Group LG13"/>
</dbReference>
<reference evidence="2 3" key="1">
    <citation type="journal article" date="2021" name="Sci. Rep.">
        <title>Chromosome anchoring in Senegalese sole (Solea senegalensis) reveals sex-associated markers and genome rearrangements in flatfish.</title>
        <authorList>
            <person name="Guerrero-Cozar I."/>
            <person name="Gomez-Garrido J."/>
            <person name="Berbel C."/>
            <person name="Martinez-Blanch J.F."/>
            <person name="Alioto T."/>
            <person name="Claros M.G."/>
            <person name="Gagnaire P.A."/>
            <person name="Manchado M."/>
        </authorList>
    </citation>
    <scope>NUCLEOTIDE SEQUENCE [LARGE SCALE GENOMIC DNA]</scope>
    <source>
        <strain evidence="2">Sse05_10M</strain>
    </source>
</reference>
<name>A0AAV6SFQ2_SOLSE</name>
<accession>A0AAV6SFQ2</accession>
<keyword evidence="3" id="KW-1185">Reference proteome</keyword>
<protein>
    <submittedName>
        <fullName evidence="2">Uncharacterized protein</fullName>
    </submittedName>
</protein>
<comment type="caution">
    <text evidence="2">The sequence shown here is derived from an EMBL/GenBank/DDBJ whole genome shotgun (WGS) entry which is preliminary data.</text>
</comment>
<proteinExistence type="predicted"/>
<evidence type="ECO:0000313" key="3">
    <source>
        <dbReference type="Proteomes" id="UP000693946"/>
    </source>
</evidence>
<organism evidence="2 3">
    <name type="scientific">Solea senegalensis</name>
    <name type="common">Senegalese sole</name>
    <dbReference type="NCBI Taxonomy" id="28829"/>
    <lineage>
        <taxon>Eukaryota</taxon>
        <taxon>Metazoa</taxon>
        <taxon>Chordata</taxon>
        <taxon>Craniata</taxon>
        <taxon>Vertebrata</taxon>
        <taxon>Euteleostomi</taxon>
        <taxon>Actinopterygii</taxon>
        <taxon>Neopterygii</taxon>
        <taxon>Teleostei</taxon>
        <taxon>Neoteleostei</taxon>
        <taxon>Acanthomorphata</taxon>
        <taxon>Carangaria</taxon>
        <taxon>Pleuronectiformes</taxon>
        <taxon>Pleuronectoidei</taxon>
        <taxon>Soleidae</taxon>
        <taxon>Solea</taxon>
    </lineage>
</organism>
<dbReference type="EMBL" id="JAGKHQ010000005">
    <property type="protein sequence ID" value="KAG7516805.1"/>
    <property type="molecule type" value="Genomic_DNA"/>
</dbReference>
<evidence type="ECO:0000256" key="1">
    <source>
        <dbReference type="SAM" id="MobiDB-lite"/>
    </source>
</evidence>
<evidence type="ECO:0000313" key="2">
    <source>
        <dbReference type="EMBL" id="KAG7516805.1"/>
    </source>
</evidence>
<gene>
    <name evidence="2" type="ORF">JOB18_040989</name>
</gene>
<feature type="region of interest" description="Disordered" evidence="1">
    <location>
        <begin position="71"/>
        <end position="91"/>
    </location>
</feature>